<protein>
    <submittedName>
        <fullName evidence="2">Uncharacterized protein</fullName>
    </submittedName>
</protein>
<evidence type="ECO:0000313" key="2">
    <source>
        <dbReference type="EMBL" id="HDN84145.1"/>
    </source>
</evidence>
<keyword evidence="1" id="KW-1133">Transmembrane helix</keyword>
<organism evidence="2">
    <name type="scientific">Aerophobetes bacterium</name>
    <dbReference type="NCBI Taxonomy" id="2030807"/>
    <lineage>
        <taxon>Bacteria</taxon>
        <taxon>Candidatus Aerophobota</taxon>
    </lineage>
</organism>
<name>A0A7V0MY62_UNCAE</name>
<accession>A0A7V0MY62</accession>
<sequence length="455" mass="53356">MRLKGVFSILTIFSLILVSITVVLAQEQEKKGKQPQVSTAPVLQEQLVYSWNIFDGKTYTAGFIPKSEDTIYLIANKDNAISAKKTLVYFWPITGKYMAGWKTLNEDVDGTLEILKDGKVIKRLKKEDNVLYYPEGYWGEKALFYKDEEARKQYKKYKKALDGYYNALKKYYEARIEYRKKLDKFFKEVKKRREAGEKGPLNIEIPKEPQPPKGPNFYVTEPKKDYIINLPPGKYRIRVRARDKTIVEGSEKNLFVFTSRRTRGVGYEIIPGNRWTKKEQCNDPASIIYAAGKNVLYFRPYFQDEYNELYHNKLMDPQNTGRVENWKWVHTDPIKDVILLFYGRGNLLSKIVEKPYIVQQIPGPELGYNILEYNKKDFPYKHPTFSGYQLVLTEKLPREGYLIYLEKKGKSTIMPKSKREIRIVKKENANLLYCLSIFPLVVGGIVFVTRWRRLR</sequence>
<evidence type="ECO:0000256" key="1">
    <source>
        <dbReference type="SAM" id="Phobius"/>
    </source>
</evidence>
<gene>
    <name evidence="2" type="ORF">ENG47_00120</name>
</gene>
<keyword evidence="1" id="KW-0472">Membrane</keyword>
<comment type="caution">
    <text evidence="2">The sequence shown here is derived from an EMBL/GenBank/DDBJ whole genome shotgun (WGS) entry which is preliminary data.</text>
</comment>
<reference evidence="2" key="1">
    <citation type="journal article" date="2020" name="mSystems">
        <title>Genome- and Community-Level Interaction Insights into Carbon Utilization and Element Cycling Functions of Hydrothermarchaeota in Hydrothermal Sediment.</title>
        <authorList>
            <person name="Zhou Z."/>
            <person name="Liu Y."/>
            <person name="Xu W."/>
            <person name="Pan J."/>
            <person name="Luo Z.H."/>
            <person name="Li M."/>
        </authorList>
    </citation>
    <scope>NUCLEOTIDE SEQUENCE [LARGE SCALE GENOMIC DNA]</scope>
    <source>
        <strain evidence="2">HyVt-219</strain>
    </source>
</reference>
<dbReference type="AlphaFoldDB" id="A0A7V0MY62"/>
<proteinExistence type="predicted"/>
<keyword evidence="1" id="KW-0812">Transmembrane</keyword>
<dbReference type="Proteomes" id="UP000885660">
    <property type="component" value="Unassembled WGS sequence"/>
</dbReference>
<dbReference type="EMBL" id="DRBC01000009">
    <property type="protein sequence ID" value="HDN84145.1"/>
    <property type="molecule type" value="Genomic_DNA"/>
</dbReference>
<feature type="transmembrane region" description="Helical" evidence="1">
    <location>
        <begin position="430"/>
        <end position="449"/>
    </location>
</feature>